<evidence type="ECO:0008006" key="4">
    <source>
        <dbReference type="Google" id="ProtNLM"/>
    </source>
</evidence>
<feature type="chain" id="PRO_5045148938" description="Secreted protein" evidence="1">
    <location>
        <begin position="24"/>
        <end position="58"/>
    </location>
</feature>
<evidence type="ECO:0000313" key="2">
    <source>
        <dbReference type="EMBL" id="SHI71580.1"/>
    </source>
</evidence>
<sequence>MGVIVTTTRLFAALAASSVPSTAGSVLPLPSSVTLHADRSVNSPSRLRTAAALCSDSV</sequence>
<dbReference type="EMBL" id="FQYL01000004">
    <property type="protein sequence ID" value="SHI71580.1"/>
    <property type="molecule type" value="Genomic_DNA"/>
</dbReference>
<keyword evidence="1" id="KW-0732">Signal</keyword>
<organism evidence="2 3">
    <name type="scientific">Actinomyces denticolens</name>
    <dbReference type="NCBI Taxonomy" id="52767"/>
    <lineage>
        <taxon>Bacteria</taxon>
        <taxon>Bacillati</taxon>
        <taxon>Actinomycetota</taxon>
        <taxon>Actinomycetes</taxon>
        <taxon>Actinomycetales</taxon>
        <taxon>Actinomycetaceae</taxon>
        <taxon>Actinomyces</taxon>
    </lineage>
</organism>
<evidence type="ECO:0000313" key="3">
    <source>
        <dbReference type="Proteomes" id="UP000184390"/>
    </source>
</evidence>
<evidence type="ECO:0000256" key="1">
    <source>
        <dbReference type="SAM" id="SignalP"/>
    </source>
</evidence>
<reference evidence="2 3" key="1">
    <citation type="submission" date="2016-11" db="EMBL/GenBank/DDBJ databases">
        <authorList>
            <person name="Varghese N."/>
            <person name="Submissions S."/>
        </authorList>
    </citation>
    <scope>NUCLEOTIDE SEQUENCE [LARGE SCALE GENOMIC DNA]</scope>
    <source>
        <strain evidence="2 3">PA</strain>
    </source>
</reference>
<accession>A0ABY1I740</accession>
<proteinExistence type="predicted"/>
<gene>
    <name evidence="2" type="ORF">SAMN05216246_10484</name>
</gene>
<protein>
    <recommendedName>
        <fullName evidence="4">Secreted protein</fullName>
    </recommendedName>
</protein>
<dbReference type="Proteomes" id="UP000184390">
    <property type="component" value="Unassembled WGS sequence"/>
</dbReference>
<comment type="caution">
    <text evidence="2">The sequence shown here is derived from an EMBL/GenBank/DDBJ whole genome shotgun (WGS) entry which is preliminary data.</text>
</comment>
<name>A0ABY1I740_9ACTO</name>
<feature type="signal peptide" evidence="1">
    <location>
        <begin position="1"/>
        <end position="23"/>
    </location>
</feature>
<keyword evidence="3" id="KW-1185">Reference proteome</keyword>